<proteinExistence type="predicted"/>
<dbReference type="RefSeq" id="WP_111324953.1">
    <property type="nucleotide sequence ID" value="NZ_BIFX01000001.1"/>
</dbReference>
<comment type="caution">
    <text evidence="3">The sequence shown here is derived from an EMBL/GenBank/DDBJ whole genome shotgun (WGS) entry which is preliminary data.</text>
</comment>
<name>A0A326U1T0_THEHA</name>
<dbReference type="EMBL" id="QKUF01000022">
    <property type="protein sequence ID" value="PZW24190.1"/>
    <property type="molecule type" value="Genomic_DNA"/>
</dbReference>
<keyword evidence="1" id="KW-0255">Endonuclease</keyword>
<protein>
    <submittedName>
        <fullName evidence="3">Ribonuclease BN (tRNA processing enzyme)</fullName>
    </submittedName>
</protein>
<feature type="domain" description="Metallo-beta-lactamase" evidence="2">
    <location>
        <begin position="43"/>
        <end position="271"/>
    </location>
</feature>
<evidence type="ECO:0000256" key="1">
    <source>
        <dbReference type="ARBA" id="ARBA00022759"/>
    </source>
</evidence>
<keyword evidence="1" id="KW-0540">Nuclease</keyword>
<gene>
    <name evidence="3" type="ORF">EI42_04636</name>
</gene>
<dbReference type="OrthoDB" id="9800940at2"/>
<reference evidence="3 4" key="1">
    <citation type="submission" date="2018-06" db="EMBL/GenBank/DDBJ databases">
        <title>Genomic Encyclopedia of Archaeal and Bacterial Type Strains, Phase II (KMG-II): from individual species to whole genera.</title>
        <authorList>
            <person name="Goeker M."/>
        </authorList>
    </citation>
    <scope>NUCLEOTIDE SEQUENCE [LARGE SCALE GENOMIC DNA]</scope>
    <source>
        <strain evidence="3 4">ATCC BAA-1881</strain>
    </source>
</reference>
<dbReference type="PANTHER" id="PTHR46018">
    <property type="entry name" value="ZINC PHOSPHODIESTERASE ELAC PROTEIN 1"/>
    <property type="match status" value="1"/>
</dbReference>
<keyword evidence="1" id="KW-0378">Hydrolase</keyword>
<evidence type="ECO:0000259" key="2">
    <source>
        <dbReference type="Pfam" id="PF12706"/>
    </source>
</evidence>
<evidence type="ECO:0000313" key="4">
    <source>
        <dbReference type="Proteomes" id="UP000248806"/>
    </source>
</evidence>
<dbReference type="AlphaFoldDB" id="A0A326U1T0"/>
<dbReference type="InterPro" id="IPR001279">
    <property type="entry name" value="Metallo-B-lactamas"/>
</dbReference>
<accession>A0A326U1T0</accession>
<dbReference type="InterPro" id="IPR036866">
    <property type="entry name" value="RibonucZ/Hydroxyglut_hydro"/>
</dbReference>
<evidence type="ECO:0000313" key="3">
    <source>
        <dbReference type="EMBL" id="PZW24190.1"/>
    </source>
</evidence>
<dbReference type="Pfam" id="PF12706">
    <property type="entry name" value="Lactamase_B_2"/>
    <property type="match status" value="1"/>
</dbReference>
<organism evidence="3 4">
    <name type="scientific">Thermosporothrix hazakensis</name>
    <dbReference type="NCBI Taxonomy" id="644383"/>
    <lineage>
        <taxon>Bacteria</taxon>
        <taxon>Bacillati</taxon>
        <taxon>Chloroflexota</taxon>
        <taxon>Ktedonobacteria</taxon>
        <taxon>Ktedonobacterales</taxon>
        <taxon>Thermosporotrichaceae</taxon>
        <taxon>Thermosporothrix</taxon>
    </lineage>
</organism>
<dbReference type="SUPFAM" id="SSF56281">
    <property type="entry name" value="Metallo-hydrolase/oxidoreductase"/>
    <property type="match status" value="1"/>
</dbReference>
<dbReference type="Gene3D" id="3.60.15.10">
    <property type="entry name" value="Ribonuclease Z/Hydroxyacylglutathione hydrolase-like"/>
    <property type="match status" value="1"/>
</dbReference>
<dbReference type="GO" id="GO:0042781">
    <property type="term" value="F:3'-tRNA processing endoribonuclease activity"/>
    <property type="evidence" value="ECO:0007669"/>
    <property type="project" value="TreeGrafter"/>
</dbReference>
<sequence length="307" mass="34801">MTEKQRFLVRFWGVRGSYPTPGKHTLRYGGNTSCVEVQAGSHTLILDAGSGIIRLGDELMRRMKGQETVHLSLFLTHAHGDHLVGFPFFAPLFDMRTNIHLFGPRLAGRSIEQILVPLMSPPYFPVDVRQLPSHRIFHTISDDQCIVWDSCQAEPRMNGKWHTRTGAVKEQDTELRVVTKFTRSHPQNGAAFYRIEYAGVRVVYATDVEWCKGCDPDFLEFIEGADLLIHDAQYTEADYRELKHGFGHSTIEMATEAACAARVKELILFHHEPTYDDDQLDAMEAEAQALFAHTRSAREGMEIDLLA</sequence>
<dbReference type="CDD" id="cd07715">
    <property type="entry name" value="TaR3-like_MBL-fold"/>
    <property type="match status" value="1"/>
</dbReference>
<dbReference type="Proteomes" id="UP000248806">
    <property type="component" value="Unassembled WGS sequence"/>
</dbReference>
<keyword evidence="4" id="KW-1185">Reference proteome</keyword>
<dbReference type="PANTHER" id="PTHR46018:SF2">
    <property type="entry name" value="ZINC PHOSPHODIESTERASE ELAC PROTEIN 1"/>
    <property type="match status" value="1"/>
</dbReference>